<feature type="domain" description="HPt" evidence="2">
    <location>
        <begin position="27"/>
        <end position="122"/>
    </location>
</feature>
<dbReference type="OrthoDB" id="7478530at2"/>
<dbReference type="SUPFAM" id="SSF47226">
    <property type="entry name" value="Histidine-containing phosphotransfer domain, HPT domain"/>
    <property type="match status" value="1"/>
</dbReference>
<dbReference type="EMBL" id="FZNT01000007">
    <property type="protein sequence ID" value="SNR64061.1"/>
    <property type="molecule type" value="Genomic_DNA"/>
</dbReference>
<keyword evidence="1" id="KW-0597">Phosphoprotein</keyword>
<evidence type="ECO:0000259" key="2">
    <source>
        <dbReference type="PROSITE" id="PS50894"/>
    </source>
</evidence>
<dbReference type="Pfam" id="PF01627">
    <property type="entry name" value="Hpt"/>
    <property type="match status" value="1"/>
</dbReference>
<dbReference type="Proteomes" id="UP000198384">
    <property type="component" value="Unassembled WGS sequence"/>
</dbReference>
<keyword evidence="4" id="KW-1185">Reference proteome</keyword>
<feature type="modified residue" description="Phosphohistidine" evidence="1">
    <location>
        <position position="66"/>
    </location>
</feature>
<protein>
    <submittedName>
        <fullName evidence="3">HPt (Histidine-containing phosphotransfer) domain-containing protein</fullName>
    </submittedName>
</protein>
<sequence length="122" mass="13972">MQFTPNSDLPADKPYDLTLIDKMCRGNQEQVAKMVKVFVNEVSQSVKEINLAYSEKDFPAIKKLTHKVKPTLTYFGVEKLQKELLQLEALLLKDFEIAELESSIQKLTSLTTMVVEKMNTDF</sequence>
<proteinExistence type="predicted"/>
<dbReference type="AlphaFoldDB" id="A0A238XZW2"/>
<dbReference type="GO" id="GO:0004672">
    <property type="term" value="F:protein kinase activity"/>
    <property type="evidence" value="ECO:0007669"/>
    <property type="project" value="UniProtKB-ARBA"/>
</dbReference>
<name>A0A238XZW2_9FLAO</name>
<evidence type="ECO:0000256" key="1">
    <source>
        <dbReference type="PROSITE-ProRule" id="PRU00110"/>
    </source>
</evidence>
<evidence type="ECO:0000313" key="4">
    <source>
        <dbReference type="Proteomes" id="UP000198384"/>
    </source>
</evidence>
<dbReference type="InterPro" id="IPR036641">
    <property type="entry name" value="HPT_dom_sf"/>
</dbReference>
<evidence type="ECO:0000313" key="3">
    <source>
        <dbReference type="EMBL" id="SNR64061.1"/>
    </source>
</evidence>
<dbReference type="PROSITE" id="PS50894">
    <property type="entry name" value="HPT"/>
    <property type="match status" value="1"/>
</dbReference>
<dbReference type="InterPro" id="IPR008207">
    <property type="entry name" value="Sig_transdc_His_kin_Hpt_dom"/>
</dbReference>
<dbReference type="Gene3D" id="1.20.120.160">
    <property type="entry name" value="HPT domain"/>
    <property type="match status" value="1"/>
</dbReference>
<accession>A0A238XZW2</accession>
<gene>
    <name evidence="3" type="ORF">SAMN06265371_107160</name>
</gene>
<dbReference type="RefSeq" id="WP_089382149.1">
    <property type="nucleotide sequence ID" value="NZ_FZNT01000007.1"/>
</dbReference>
<organism evidence="3 4">
    <name type="scientific">Lutibacter agarilyticus</name>
    <dbReference type="NCBI Taxonomy" id="1109740"/>
    <lineage>
        <taxon>Bacteria</taxon>
        <taxon>Pseudomonadati</taxon>
        <taxon>Bacteroidota</taxon>
        <taxon>Flavobacteriia</taxon>
        <taxon>Flavobacteriales</taxon>
        <taxon>Flavobacteriaceae</taxon>
        <taxon>Lutibacter</taxon>
    </lineage>
</organism>
<reference evidence="3 4" key="1">
    <citation type="submission" date="2017-06" db="EMBL/GenBank/DDBJ databases">
        <authorList>
            <person name="Kim H.J."/>
            <person name="Triplett B.A."/>
        </authorList>
    </citation>
    <scope>NUCLEOTIDE SEQUENCE [LARGE SCALE GENOMIC DNA]</scope>
    <source>
        <strain evidence="3 4">DSM 29150</strain>
    </source>
</reference>
<dbReference type="GO" id="GO:0000160">
    <property type="term" value="P:phosphorelay signal transduction system"/>
    <property type="evidence" value="ECO:0007669"/>
    <property type="project" value="InterPro"/>
</dbReference>